<dbReference type="Proteomes" id="UP001139035">
    <property type="component" value="Unassembled WGS sequence"/>
</dbReference>
<comment type="caution">
    <text evidence="1">The sequence shown here is derived from an EMBL/GenBank/DDBJ whole genome shotgun (WGS) entry which is preliminary data.</text>
</comment>
<dbReference type="RefSeq" id="WP_233721848.1">
    <property type="nucleotide sequence ID" value="NZ_JAJUWU010000029.1"/>
</dbReference>
<name>A0A9X1T6M4_9HYPH</name>
<dbReference type="NCBIfam" id="NF047399">
    <property type="entry name" value="BrnA_antitoxin_add"/>
    <property type="match status" value="1"/>
</dbReference>
<dbReference type="AlphaFoldDB" id="A0A9X1T6M4"/>
<protein>
    <submittedName>
        <fullName evidence="1">Ribbon-helix-helix protein, CopG family</fullName>
    </submittedName>
</protein>
<proteinExistence type="predicted"/>
<organism evidence="1 2">
    <name type="scientific">Jiella avicenniae</name>
    <dbReference type="NCBI Taxonomy" id="2907202"/>
    <lineage>
        <taxon>Bacteria</taxon>
        <taxon>Pseudomonadati</taxon>
        <taxon>Pseudomonadota</taxon>
        <taxon>Alphaproteobacteria</taxon>
        <taxon>Hyphomicrobiales</taxon>
        <taxon>Aurantimonadaceae</taxon>
        <taxon>Jiella</taxon>
    </lineage>
</organism>
<evidence type="ECO:0000313" key="2">
    <source>
        <dbReference type="Proteomes" id="UP001139035"/>
    </source>
</evidence>
<dbReference type="EMBL" id="JAJUWU010000029">
    <property type="protein sequence ID" value="MCE7030776.1"/>
    <property type="molecule type" value="Genomic_DNA"/>
</dbReference>
<gene>
    <name evidence="1" type="ORF">LZD57_22555</name>
</gene>
<keyword evidence="2" id="KW-1185">Reference proteome</keyword>
<accession>A0A9X1T6M4</accession>
<reference evidence="1" key="1">
    <citation type="submission" date="2022-01" db="EMBL/GenBank/DDBJ databases">
        <title>Jiella avicenniae sp. nov., a novel endophytic bacterium isolated from bark of Avicennia marina.</title>
        <authorList>
            <person name="Tuo L."/>
        </authorList>
    </citation>
    <scope>NUCLEOTIDE SEQUENCE</scope>
    <source>
        <strain evidence="1">CBK1P-4</strain>
    </source>
</reference>
<sequence>MKAHEFDRIFDDGGSVDEAIDWTTARRPNQPATRLSVELPHRLSQALDREAERVGLTREEVIRALISDHLA</sequence>
<evidence type="ECO:0000313" key="1">
    <source>
        <dbReference type="EMBL" id="MCE7030776.1"/>
    </source>
</evidence>
<dbReference type="GO" id="GO:0006355">
    <property type="term" value="P:regulation of DNA-templated transcription"/>
    <property type="evidence" value="ECO:0007669"/>
    <property type="project" value="InterPro"/>
</dbReference>